<evidence type="ECO:0000313" key="3">
    <source>
        <dbReference type="Proteomes" id="UP000516105"/>
    </source>
</evidence>
<keyword evidence="3" id="KW-1185">Reference proteome</keyword>
<reference evidence="2 3" key="1">
    <citation type="submission" date="2020-08" db="EMBL/GenBank/DDBJ databases">
        <title>Genome sequence of Sphingomonas sediminicola KACC 15039T.</title>
        <authorList>
            <person name="Hyun D.-W."/>
            <person name="Bae J.-W."/>
        </authorList>
    </citation>
    <scope>NUCLEOTIDE SEQUENCE [LARGE SCALE GENOMIC DNA]</scope>
    <source>
        <strain evidence="2 3">KACC 15039</strain>
    </source>
</reference>
<dbReference type="Pfam" id="PF14352">
    <property type="entry name" value="DUF4402"/>
    <property type="match status" value="1"/>
</dbReference>
<feature type="chain" id="PRO_5046523209" evidence="1">
    <location>
        <begin position="27"/>
        <end position="174"/>
    </location>
</feature>
<evidence type="ECO:0000256" key="1">
    <source>
        <dbReference type="SAM" id="SignalP"/>
    </source>
</evidence>
<protein>
    <submittedName>
        <fullName evidence="2">DUF4402 domain-containing protein</fullName>
    </submittedName>
</protein>
<dbReference type="RefSeq" id="WP_187708459.1">
    <property type="nucleotide sequence ID" value="NZ_CP060782.1"/>
</dbReference>
<dbReference type="Proteomes" id="UP000516105">
    <property type="component" value="Chromosome"/>
</dbReference>
<proteinExistence type="predicted"/>
<feature type="signal peptide" evidence="1">
    <location>
        <begin position="1"/>
        <end position="26"/>
    </location>
</feature>
<keyword evidence="1" id="KW-0732">Signal</keyword>
<sequence>MTKLLRTTCLAASVAATALIATPAVAAPVGASTPATARAKIVRPLLLTATRNLDFGTITLGTVAAGGETVSMTQAGVVTCGSGGLTCSGAPVSAQYNVQGTNNQVVQIFAVASPLTNANDATTLSFTPNAPATTTLTNSGAPGTNFNVGGSIVITPTTTDGVYSGNINVTVDYQ</sequence>
<name>A0ABX6T9W1_9SPHN</name>
<accession>A0ABX6T9W1</accession>
<organism evidence="2 3">
    <name type="scientific">Sphingomonas sediminicola</name>
    <dbReference type="NCBI Taxonomy" id="386874"/>
    <lineage>
        <taxon>Bacteria</taxon>
        <taxon>Pseudomonadati</taxon>
        <taxon>Pseudomonadota</taxon>
        <taxon>Alphaproteobacteria</taxon>
        <taxon>Sphingomonadales</taxon>
        <taxon>Sphingomonadaceae</taxon>
        <taxon>Sphingomonas</taxon>
    </lineage>
</organism>
<gene>
    <name evidence="2" type="ORF">H9L14_13190</name>
</gene>
<dbReference type="EMBL" id="CP060782">
    <property type="protein sequence ID" value="QNP45503.1"/>
    <property type="molecule type" value="Genomic_DNA"/>
</dbReference>
<evidence type="ECO:0000313" key="2">
    <source>
        <dbReference type="EMBL" id="QNP45503.1"/>
    </source>
</evidence>
<dbReference type="InterPro" id="IPR025514">
    <property type="entry name" value="DUF4402"/>
</dbReference>